<organism evidence="1 2">
    <name type="scientific">Crocosphaera watsonii WH 0005</name>
    <dbReference type="NCBI Taxonomy" id="423472"/>
    <lineage>
        <taxon>Bacteria</taxon>
        <taxon>Bacillati</taxon>
        <taxon>Cyanobacteriota</taxon>
        <taxon>Cyanophyceae</taxon>
        <taxon>Oscillatoriophycideae</taxon>
        <taxon>Chroococcales</taxon>
        <taxon>Aphanothecaceae</taxon>
        <taxon>Crocosphaera</taxon>
    </lineage>
</organism>
<proteinExistence type="predicted"/>
<dbReference type="Proteomes" id="UP000017981">
    <property type="component" value="Unassembled WGS sequence"/>
</dbReference>
<gene>
    <name evidence="1" type="ORF">CWATWH0005_1585</name>
</gene>
<dbReference type="EMBL" id="CAQL01000877">
    <property type="protein sequence ID" value="CCQ57719.1"/>
    <property type="molecule type" value="Genomic_DNA"/>
</dbReference>
<protein>
    <submittedName>
        <fullName evidence="1">Uncharacterized protein</fullName>
    </submittedName>
</protein>
<reference evidence="1 2" key="1">
    <citation type="submission" date="2013-01" db="EMBL/GenBank/DDBJ databases">
        <authorList>
            <person name="Bench S."/>
        </authorList>
    </citation>
    <scope>NUCLEOTIDE SEQUENCE [LARGE SCALE GENOMIC DNA]</scope>
    <source>
        <strain evidence="1 2">WH 0005</strain>
    </source>
</reference>
<evidence type="ECO:0000313" key="1">
    <source>
        <dbReference type="EMBL" id="CCQ57719.1"/>
    </source>
</evidence>
<sequence>MIKFGTIFLSLPDEKPHAVFSLKNTYARERGMEVGTAPIR</sequence>
<name>T2IXS8_CROWT</name>
<reference evidence="1 2" key="2">
    <citation type="submission" date="2013-09" db="EMBL/GenBank/DDBJ databases">
        <title>Whole genome comparison of six Crocosphaera watsonii strains with differing phenotypes.</title>
        <authorList>
            <person name="Bench S.R."/>
            <person name="Heller P."/>
            <person name="Frank I."/>
            <person name="Arciniega M."/>
            <person name="Shilova I.N."/>
            <person name="Zehr J.P."/>
        </authorList>
    </citation>
    <scope>NUCLEOTIDE SEQUENCE [LARGE SCALE GENOMIC DNA]</scope>
    <source>
        <strain evidence="1 2">WH 0005</strain>
    </source>
</reference>
<evidence type="ECO:0000313" key="2">
    <source>
        <dbReference type="Proteomes" id="UP000017981"/>
    </source>
</evidence>
<dbReference type="AlphaFoldDB" id="T2IXS8"/>
<accession>T2IXS8</accession>
<comment type="caution">
    <text evidence="1">The sequence shown here is derived from an EMBL/GenBank/DDBJ whole genome shotgun (WGS) entry which is preliminary data.</text>
</comment>